<accession>A0A2N9YGG3</accession>
<reference evidence="3" key="1">
    <citation type="submission" date="2016-12" db="EMBL/GenBank/DDBJ databases">
        <title>Complete Genome Sequence of Beggiatoa leptomitiformis D-401.</title>
        <authorList>
            <person name="Fomenkov A."/>
            <person name="Vincze T."/>
            <person name="Grabovich M."/>
            <person name="Anton B.P."/>
            <person name="Dubinina G."/>
            <person name="Orlova M."/>
            <person name="Belousova E."/>
            <person name="Roberts R.J."/>
        </authorList>
    </citation>
    <scope>NUCLEOTIDE SEQUENCE [LARGE SCALE GENOMIC DNA]</scope>
    <source>
        <strain evidence="3">D-401</strain>
    </source>
</reference>
<organism evidence="2 3">
    <name type="scientific">Beggiatoa leptomitoformis</name>
    <dbReference type="NCBI Taxonomy" id="288004"/>
    <lineage>
        <taxon>Bacteria</taxon>
        <taxon>Pseudomonadati</taxon>
        <taxon>Pseudomonadota</taxon>
        <taxon>Gammaproteobacteria</taxon>
        <taxon>Thiotrichales</taxon>
        <taxon>Thiotrichaceae</taxon>
        <taxon>Beggiatoa</taxon>
    </lineage>
</organism>
<dbReference type="Proteomes" id="UP000234271">
    <property type="component" value="Chromosome"/>
</dbReference>
<gene>
    <name evidence="2" type="ORF">BLE401_12810</name>
</gene>
<evidence type="ECO:0000313" key="3">
    <source>
        <dbReference type="Proteomes" id="UP000234271"/>
    </source>
</evidence>
<dbReference type="EMBL" id="CP018889">
    <property type="protein sequence ID" value="AUI69479.2"/>
    <property type="molecule type" value="Genomic_DNA"/>
</dbReference>
<name>A0A2N9YGG3_9GAMM</name>
<keyword evidence="1" id="KW-0812">Transmembrane</keyword>
<keyword evidence="1" id="KW-1133">Transmembrane helix</keyword>
<feature type="transmembrane region" description="Helical" evidence="1">
    <location>
        <begin position="6"/>
        <end position="26"/>
    </location>
</feature>
<dbReference type="AlphaFoldDB" id="A0A2N9YGG3"/>
<keyword evidence="1" id="KW-0472">Membrane</keyword>
<dbReference type="RefSeq" id="WP_145917100.1">
    <property type="nucleotide sequence ID" value="NZ_CP012373.2"/>
</dbReference>
<sequence length="173" mass="19876">MTLLMFFALFCIYLFFTLIFYVRYSWCKSDLPDGEQDILSISLTRAWVYLVAFMCSCAYMFLVYIGYIQCVQSSKKVVPFGEFLFNVFFIAVPLTGTPVMLLVIYFLILGKTPEDWLSGLGFIALGVIIHFYVAAFPGHNVPAIVHVPIQLTEFILFAGLVIYWQKTVRNKKK</sequence>
<keyword evidence="3" id="KW-1185">Reference proteome</keyword>
<protein>
    <recommendedName>
        <fullName evidence="4">DUF4386 family protein</fullName>
    </recommendedName>
</protein>
<feature type="transmembrane region" description="Helical" evidence="1">
    <location>
        <begin position="143"/>
        <end position="164"/>
    </location>
</feature>
<proteinExistence type="predicted"/>
<feature type="transmembrane region" description="Helical" evidence="1">
    <location>
        <begin position="87"/>
        <end position="109"/>
    </location>
</feature>
<feature type="transmembrane region" description="Helical" evidence="1">
    <location>
        <begin position="116"/>
        <end position="137"/>
    </location>
</feature>
<feature type="transmembrane region" description="Helical" evidence="1">
    <location>
        <begin position="47"/>
        <end position="67"/>
    </location>
</feature>
<evidence type="ECO:0008006" key="4">
    <source>
        <dbReference type="Google" id="ProtNLM"/>
    </source>
</evidence>
<dbReference type="STRING" id="288004.AL038_11460"/>
<evidence type="ECO:0000256" key="1">
    <source>
        <dbReference type="SAM" id="Phobius"/>
    </source>
</evidence>
<evidence type="ECO:0000313" key="2">
    <source>
        <dbReference type="EMBL" id="AUI69479.2"/>
    </source>
</evidence>